<dbReference type="EnsemblMetazoa" id="AFAF005076-RA">
    <property type="protein sequence ID" value="AFAF005076-PA"/>
    <property type="gene ID" value="AFAF005076"/>
</dbReference>
<dbReference type="GO" id="GO:0016020">
    <property type="term" value="C:membrane"/>
    <property type="evidence" value="ECO:0007669"/>
    <property type="project" value="UniProtKB-SubCell"/>
</dbReference>
<evidence type="ECO:0000256" key="6">
    <source>
        <dbReference type="ARBA" id="ARBA00023136"/>
    </source>
</evidence>
<feature type="region of interest" description="Disordered" evidence="8">
    <location>
        <begin position="27"/>
        <end position="146"/>
    </location>
</feature>
<keyword evidence="7" id="KW-0325">Glycoprotein</keyword>
<evidence type="ECO:0000256" key="2">
    <source>
        <dbReference type="ARBA" id="ARBA00005341"/>
    </source>
</evidence>
<sequence>MVTAKYAKAMLLVALAALFTANALAANESSGKPAEAVTSMPEGKTDLNTPPTTETPTGDNNTTVPTTPTTSTSTTTTTPETTTKNDTTTSTTPSTTTSTTSTTTTSTTPSTTTSSTAAPTTPTPAPNTTSTSTETPTTPAPTPVPHCKRFDAYSFVGGMILAYGSLAISLVLYKFYKTHWNSPGAGNNANNYRTL</sequence>
<evidence type="ECO:0000256" key="8">
    <source>
        <dbReference type="SAM" id="MobiDB-lite"/>
    </source>
</evidence>
<dbReference type="STRING" id="69004.A0A182Q8C9"/>
<feature type="compositionally biased region" description="Low complexity" evidence="8">
    <location>
        <begin position="46"/>
        <end position="137"/>
    </location>
</feature>
<comment type="subcellular location">
    <subcellularLocation>
        <location evidence="1">Membrane</location>
        <topology evidence="1">Single-pass type I membrane protein</topology>
    </subcellularLocation>
</comment>
<keyword evidence="3 9" id="KW-0812">Transmembrane</keyword>
<dbReference type="GO" id="GO:0031410">
    <property type="term" value="C:cytoplasmic vesicle"/>
    <property type="evidence" value="ECO:0007669"/>
    <property type="project" value="TreeGrafter"/>
</dbReference>
<evidence type="ECO:0000313" key="11">
    <source>
        <dbReference type="EnsemblMetazoa" id="AFAF005076-PA"/>
    </source>
</evidence>
<feature type="signal peptide" evidence="10">
    <location>
        <begin position="1"/>
        <end position="25"/>
    </location>
</feature>
<accession>A0A182Q8C9</accession>
<evidence type="ECO:0000256" key="7">
    <source>
        <dbReference type="ARBA" id="ARBA00023180"/>
    </source>
</evidence>
<reference evidence="12" key="1">
    <citation type="submission" date="2014-01" db="EMBL/GenBank/DDBJ databases">
        <title>The Genome Sequence of Anopheles farauti FAR1 (V2).</title>
        <authorList>
            <consortium name="The Broad Institute Genomics Platform"/>
            <person name="Neafsey D.E."/>
            <person name="Besansky N."/>
            <person name="Howell P."/>
            <person name="Walton C."/>
            <person name="Young S.K."/>
            <person name="Zeng Q."/>
            <person name="Gargeya S."/>
            <person name="Fitzgerald M."/>
            <person name="Haas B."/>
            <person name="Abouelleil A."/>
            <person name="Allen A.W."/>
            <person name="Alvarado L."/>
            <person name="Arachchi H.M."/>
            <person name="Berlin A.M."/>
            <person name="Chapman S.B."/>
            <person name="Gainer-Dewar J."/>
            <person name="Goldberg J."/>
            <person name="Griggs A."/>
            <person name="Gujja S."/>
            <person name="Hansen M."/>
            <person name="Howarth C."/>
            <person name="Imamovic A."/>
            <person name="Ireland A."/>
            <person name="Larimer J."/>
            <person name="McCowan C."/>
            <person name="Murphy C."/>
            <person name="Pearson M."/>
            <person name="Poon T.W."/>
            <person name="Priest M."/>
            <person name="Roberts A."/>
            <person name="Saif S."/>
            <person name="Shea T."/>
            <person name="Sisk P."/>
            <person name="Sykes S."/>
            <person name="Wortman J."/>
            <person name="Nusbaum C."/>
            <person name="Birren B."/>
        </authorList>
    </citation>
    <scope>NUCLEOTIDE SEQUENCE [LARGE SCALE GENOMIC DNA]</scope>
    <source>
        <strain evidence="12">FAR1</strain>
    </source>
</reference>
<keyword evidence="4 10" id="KW-0732">Signal</keyword>
<feature type="transmembrane region" description="Helical" evidence="9">
    <location>
        <begin position="152"/>
        <end position="173"/>
    </location>
</feature>
<feature type="chain" id="PRO_5008132534" description="Mucin" evidence="10">
    <location>
        <begin position="26"/>
        <end position="195"/>
    </location>
</feature>
<evidence type="ECO:0000313" key="12">
    <source>
        <dbReference type="Proteomes" id="UP000075886"/>
    </source>
</evidence>
<evidence type="ECO:0000256" key="9">
    <source>
        <dbReference type="SAM" id="Phobius"/>
    </source>
</evidence>
<comment type="similarity">
    <text evidence="2">Belongs to the CD164 family.</text>
</comment>
<keyword evidence="5 9" id="KW-1133">Transmembrane helix</keyword>
<dbReference type="AlphaFoldDB" id="A0A182Q8C9"/>
<proteinExistence type="inferred from homology"/>
<protein>
    <recommendedName>
        <fullName evidence="13">Mucin</fullName>
    </recommendedName>
</protein>
<name>A0A182Q8C9_9DIPT</name>
<dbReference type="PANTHER" id="PTHR11337">
    <property type="entry name" value="MUCIN/PORIMIN"/>
    <property type="match status" value="1"/>
</dbReference>
<dbReference type="VEuPathDB" id="VectorBase:AFAF005076"/>
<dbReference type="EMBL" id="AXCN02001765">
    <property type="status" value="NOT_ANNOTATED_CDS"/>
    <property type="molecule type" value="Genomic_DNA"/>
</dbReference>
<organism evidence="11 12">
    <name type="scientific">Anopheles farauti</name>
    <dbReference type="NCBI Taxonomy" id="69004"/>
    <lineage>
        <taxon>Eukaryota</taxon>
        <taxon>Metazoa</taxon>
        <taxon>Ecdysozoa</taxon>
        <taxon>Arthropoda</taxon>
        <taxon>Hexapoda</taxon>
        <taxon>Insecta</taxon>
        <taxon>Pterygota</taxon>
        <taxon>Neoptera</taxon>
        <taxon>Endopterygota</taxon>
        <taxon>Diptera</taxon>
        <taxon>Nematocera</taxon>
        <taxon>Culicoidea</taxon>
        <taxon>Culicidae</taxon>
        <taxon>Anophelinae</taxon>
        <taxon>Anopheles</taxon>
    </lineage>
</organism>
<dbReference type="PANTHER" id="PTHR11337:SF8">
    <property type="entry name" value="VISGUN, ISOFORM E"/>
    <property type="match status" value="1"/>
</dbReference>
<dbReference type="Proteomes" id="UP000075886">
    <property type="component" value="Unassembled WGS sequence"/>
</dbReference>
<evidence type="ECO:0000256" key="4">
    <source>
        <dbReference type="ARBA" id="ARBA00022729"/>
    </source>
</evidence>
<evidence type="ECO:0008006" key="13">
    <source>
        <dbReference type="Google" id="ProtNLM"/>
    </source>
</evidence>
<keyword evidence="6 9" id="KW-0472">Membrane</keyword>
<dbReference type="InterPro" id="IPR007947">
    <property type="entry name" value="CD164_MGC24"/>
</dbReference>
<evidence type="ECO:0000256" key="1">
    <source>
        <dbReference type="ARBA" id="ARBA00004479"/>
    </source>
</evidence>
<evidence type="ECO:0000256" key="10">
    <source>
        <dbReference type="SAM" id="SignalP"/>
    </source>
</evidence>
<keyword evidence="12" id="KW-1185">Reference proteome</keyword>
<evidence type="ECO:0000256" key="5">
    <source>
        <dbReference type="ARBA" id="ARBA00022989"/>
    </source>
</evidence>
<evidence type="ECO:0000256" key="3">
    <source>
        <dbReference type="ARBA" id="ARBA00022692"/>
    </source>
</evidence>
<reference evidence="11" key="2">
    <citation type="submission" date="2020-05" db="UniProtKB">
        <authorList>
            <consortium name="EnsemblMetazoa"/>
        </authorList>
    </citation>
    <scope>IDENTIFICATION</scope>
    <source>
        <strain evidence="11">FAR1</strain>
    </source>
</reference>